<proteinExistence type="inferred from homology"/>
<feature type="binding site" evidence="10">
    <location>
        <position position="121"/>
    </location>
    <ligand>
        <name>Mn(2+)</name>
        <dbReference type="ChEBI" id="CHEBI:29035"/>
    </ligand>
</feature>
<dbReference type="HAMAP" id="MF_00202">
    <property type="entry name" value="Idi"/>
    <property type="match status" value="1"/>
</dbReference>
<dbReference type="SUPFAM" id="SSF55811">
    <property type="entry name" value="Nudix"/>
    <property type="match status" value="1"/>
</dbReference>
<dbReference type="Pfam" id="PF00348">
    <property type="entry name" value="polyprenyl_synt"/>
    <property type="match status" value="1"/>
</dbReference>
<keyword evidence="8 10" id="KW-0414">Isoprene biosynthesis</keyword>
<dbReference type="InterPro" id="IPR033749">
    <property type="entry name" value="Polyprenyl_synt_CS"/>
</dbReference>
<dbReference type="NCBIfam" id="NF002995">
    <property type="entry name" value="PRK03759.1"/>
    <property type="match status" value="1"/>
</dbReference>
<comment type="similarity">
    <text evidence="2 10">Belongs to the IPP isomerase type 1 family.</text>
</comment>
<evidence type="ECO:0000256" key="5">
    <source>
        <dbReference type="ARBA" id="ARBA00022723"/>
    </source>
</evidence>
<feature type="active site" evidence="10">
    <location>
        <position position="121"/>
    </location>
</feature>
<dbReference type="CDD" id="cd02885">
    <property type="entry name" value="NUDIX_IPP_Isomerase"/>
    <property type="match status" value="1"/>
</dbReference>
<keyword evidence="7 10" id="KW-0464">Manganese</keyword>
<gene>
    <name evidence="10" type="primary">idi</name>
    <name evidence="12" type="ORF">GCM10009821_08110</name>
</gene>
<dbReference type="Proteomes" id="UP001501480">
    <property type="component" value="Unassembled WGS sequence"/>
</dbReference>
<reference evidence="12 13" key="1">
    <citation type="journal article" date="2019" name="Int. J. Syst. Evol. Microbiol.">
        <title>The Global Catalogue of Microorganisms (GCM) 10K type strain sequencing project: providing services to taxonomists for standard genome sequencing and annotation.</title>
        <authorList>
            <consortium name="The Broad Institute Genomics Platform"/>
            <consortium name="The Broad Institute Genome Sequencing Center for Infectious Disease"/>
            <person name="Wu L."/>
            <person name="Ma J."/>
        </authorList>
    </citation>
    <scope>NUCLEOTIDE SEQUENCE [LARGE SCALE GENOMIC DNA]</scope>
    <source>
        <strain evidence="12 13">JCM 15749</strain>
    </source>
</reference>
<dbReference type="NCBIfam" id="TIGR02150">
    <property type="entry name" value="IPP_isom_1"/>
    <property type="match status" value="1"/>
</dbReference>
<keyword evidence="4 10" id="KW-0963">Cytoplasm</keyword>
<keyword evidence="6 10" id="KW-0460">Magnesium</keyword>
<dbReference type="InterPro" id="IPR008949">
    <property type="entry name" value="Isoprenoid_synthase_dom_sf"/>
</dbReference>
<evidence type="ECO:0000256" key="3">
    <source>
        <dbReference type="ARBA" id="ARBA00012057"/>
    </source>
</evidence>
<name>A0ABN2VTR3_9ACTN</name>
<dbReference type="Gene3D" id="3.90.79.10">
    <property type="entry name" value="Nucleoside Triphosphate Pyrophosphohydrolase"/>
    <property type="match status" value="1"/>
</dbReference>
<dbReference type="SFLD" id="SFLDS00005">
    <property type="entry name" value="Isoprenoid_Synthase_Type_I"/>
    <property type="match status" value="1"/>
</dbReference>
<dbReference type="PANTHER" id="PTHR10885:SF0">
    <property type="entry name" value="ISOPENTENYL-DIPHOSPHATE DELTA-ISOMERASE"/>
    <property type="match status" value="1"/>
</dbReference>
<dbReference type="InterPro" id="IPR000086">
    <property type="entry name" value="NUDIX_hydrolase_dom"/>
</dbReference>
<evidence type="ECO:0000256" key="2">
    <source>
        <dbReference type="ARBA" id="ARBA00007579"/>
    </source>
</evidence>
<dbReference type="PROSITE" id="PS00723">
    <property type="entry name" value="POLYPRENYL_SYNTHASE_1"/>
    <property type="match status" value="1"/>
</dbReference>
<feature type="active site" evidence="10">
    <location>
        <position position="72"/>
    </location>
</feature>
<evidence type="ECO:0000313" key="13">
    <source>
        <dbReference type="Proteomes" id="UP001501480"/>
    </source>
</evidence>
<evidence type="ECO:0000256" key="6">
    <source>
        <dbReference type="ARBA" id="ARBA00022842"/>
    </source>
</evidence>
<feature type="binding site" evidence="10">
    <location>
        <position position="119"/>
    </location>
    <ligand>
        <name>Mn(2+)</name>
        <dbReference type="ChEBI" id="CHEBI:29035"/>
    </ligand>
</feature>
<organism evidence="12 13">
    <name type="scientific">Aeromicrobium halocynthiae</name>
    <dbReference type="NCBI Taxonomy" id="560557"/>
    <lineage>
        <taxon>Bacteria</taxon>
        <taxon>Bacillati</taxon>
        <taxon>Actinomycetota</taxon>
        <taxon>Actinomycetes</taxon>
        <taxon>Propionibacteriales</taxon>
        <taxon>Nocardioidaceae</taxon>
        <taxon>Aeromicrobium</taxon>
    </lineage>
</organism>
<dbReference type="InterPro" id="IPR000092">
    <property type="entry name" value="Polyprenyl_synt"/>
</dbReference>
<evidence type="ECO:0000313" key="12">
    <source>
        <dbReference type="EMBL" id="GAA2072432.1"/>
    </source>
</evidence>
<comment type="pathway">
    <text evidence="1 10">Isoprenoid biosynthesis; dimethylallyl diphosphate biosynthesis; dimethylallyl diphosphate from isopentenyl diphosphate: step 1/1.</text>
</comment>
<keyword evidence="13" id="KW-1185">Reference proteome</keyword>
<dbReference type="SUPFAM" id="SSF48576">
    <property type="entry name" value="Terpenoid synthases"/>
    <property type="match status" value="1"/>
</dbReference>
<feature type="binding site" evidence="10">
    <location>
        <position position="30"/>
    </location>
    <ligand>
        <name>Mn(2+)</name>
        <dbReference type="ChEBI" id="CHEBI:29035"/>
    </ligand>
</feature>
<comment type="cofactor">
    <cofactor evidence="10">
        <name>Mg(2+)</name>
        <dbReference type="ChEBI" id="CHEBI:18420"/>
    </cofactor>
    <text evidence="10">Binds 1 Mg(2+) ion per subunit. The magnesium ion binds only when substrate is bound.</text>
</comment>
<sequence length="555" mass="59586">MTAIEAEHDLVVLLDDDGNATGTAPRLAVHTDDTPLHQAFSLHLFDDEGRVLITRRALSKRTWPGVWTNSCCGHPQPGEDLADAVRRRLREELGVEVEDLRVVLPDFRYRAVDASGVVENEICPVFAGRVKGTLRPDPSEVSEHAWIAWSDLATAIRATPSVYSPWAGLQVPQLDAERCRLPLDPPLDRDVLPAPTAAEDATVDAVTDLLATELTWVGTVWDQLAPAGGPGPLTDEPGDLPAWLRSLVLGGGKRLRPRMCHWGFVATGGRTGTAAHTDLVRVAAALETLHLFALVHDDVMDQSDERRGRPAAHVVAAERHRLADGHGDSDRFGENMAILLGDLAHCEADRLAHTLPLELRASWYELNLELIIGQRADLTGAASRRDDAAHAEAVAALKSGAYTIARPLQLGALAAGASVHQRDALAGYGHHLGRAFAWRDDVLGAWGDPVATGKPAGDDLREGKTTIIWTLGAERLDGAAARAMARVGTAGARPDDVPLLQQALEDAGVRKDVEDRIVVEADRALAALETDAAEFTPEGLAGLQAIAHTVSWRTA</sequence>
<feature type="binding site" evidence="10">
    <location>
        <position position="74"/>
    </location>
    <ligand>
        <name>Mn(2+)</name>
        <dbReference type="ChEBI" id="CHEBI:29035"/>
    </ligand>
</feature>
<protein>
    <recommendedName>
        <fullName evidence="3 10">Isopentenyl-diphosphate Delta-isomerase</fullName>
        <shortName evidence="10">IPP isomerase</shortName>
        <ecNumber evidence="3 10">5.3.3.2</ecNumber>
    </recommendedName>
    <alternativeName>
        <fullName evidence="10">IPP:DMAPP isomerase</fullName>
    </alternativeName>
    <alternativeName>
        <fullName evidence="10">Isopentenyl pyrophosphate isomerase</fullName>
    </alternativeName>
</protein>
<dbReference type="EMBL" id="BAAAPY010000002">
    <property type="protein sequence ID" value="GAA2072432.1"/>
    <property type="molecule type" value="Genomic_DNA"/>
</dbReference>
<evidence type="ECO:0000256" key="1">
    <source>
        <dbReference type="ARBA" id="ARBA00004826"/>
    </source>
</evidence>
<dbReference type="PROSITE" id="PS51462">
    <property type="entry name" value="NUDIX"/>
    <property type="match status" value="1"/>
</dbReference>
<dbReference type="InterPro" id="IPR011876">
    <property type="entry name" value="IsopentenylPP_isomerase_typ1"/>
</dbReference>
<dbReference type="Pfam" id="PF00293">
    <property type="entry name" value="NUDIX"/>
    <property type="match status" value="1"/>
</dbReference>
<keyword evidence="5 10" id="KW-0479">Metal-binding</keyword>
<dbReference type="InterPro" id="IPR056375">
    <property type="entry name" value="Idi_bact"/>
</dbReference>
<feature type="binding site" evidence="10">
    <location>
        <position position="92"/>
    </location>
    <ligand>
        <name>Mg(2+)</name>
        <dbReference type="ChEBI" id="CHEBI:18420"/>
    </ligand>
</feature>
<dbReference type="Gene3D" id="1.10.600.10">
    <property type="entry name" value="Farnesyl Diphosphate Synthase"/>
    <property type="match status" value="1"/>
</dbReference>
<evidence type="ECO:0000256" key="8">
    <source>
        <dbReference type="ARBA" id="ARBA00023229"/>
    </source>
</evidence>
<dbReference type="InterPro" id="IPR015797">
    <property type="entry name" value="NUDIX_hydrolase-like_dom_sf"/>
</dbReference>
<dbReference type="PANTHER" id="PTHR10885">
    <property type="entry name" value="ISOPENTENYL-DIPHOSPHATE DELTA-ISOMERASE"/>
    <property type="match status" value="1"/>
</dbReference>
<comment type="caution">
    <text evidence="12">The sequence shown here is derived from an EMBL/GenBank/DDBJ whole genome shotgun (WGS) entry which is preliminary data.</text>
</comment>
<comment type="cofactor">
    <cofactor evidence="10">
        <name>Mn(2+)</name>
        <dbReference type="ChEBI" id="CHEBI:29035"/>
    </cofactor>
    <text evidence="10">Binds 1 Mn(2+) ion per subunit.</text>
</comment>
<comment type="catalytic activity">
    <reaction evidence="10">
        <text>isopentenyl diphosphate = dimethylallyl diphosphate</text>
        <dbReference type="Rhea" id="RHEA:23284"/>
        <dbReference type="ChEBI" id="CHEBI:57623"/>
        <dbReference type="ChEBI" id="CHEBI:128769"/>
        <dbReference type="EC" id="5.3.3.2"/>
    </reaction>
</comment>
<evidence type="ECO:0000259" key="11">
    <source>
        <dbReference type="PROSITE" id="PS51462"/>
    </source>
</evidence>
<evidence type="ECO:0000256" key="4">
    <source>
        <dbReference type="ARBA" id="ARBA00022490"/>
    </source>
</evidence>
<keyword evidence="9 10" id="KW-0413">Isomerase</keyword>
<accession>A0ABN2VTR3</accession>
<evidence type="ECO:0000256" key="10">
    <source>
        <dbReference type="HAMAP-Rule" id="MF_00202"/>
    </source>
</evidence>
<evidence type="ECO:0000256" key="9">
    <source>
        <dbReference type="ARBA" id="ARBA00023235"/>
    </source>
</evidence>
<dbReference type="EC" id="5.3.3.2" evidence="3 10"/>
<comment type="subcellular location">
    <subcellularLocation>
        <location evidence="10">Cytoplasm</location>
    </subcellularLocation>
</comment>
<dbReference type="CDD" id="cd00685">
    <property type="entry name" value="Trans_IPPS_HT"/>
    <property type="match status" value="1"/>
</dbReference>
<feature type="binding site" evidence="10">
    <location>
        <position position="37"/>
    </location>
    <ligand>
        <name>Mn(2+)</name>
        <dbReference type="ChEBI" id="CHEBI:29035"/>
    </ligand>
</feature>
<feature type="domain" description="Nudix hydrolase" evidence="11">
    <location>
        <begin position="35"/>
        <end position="169"/>
    </location>
</feature>
<comment type="function">
    <text evidence="10">Catalyzes the 1,3-allylic rearrangement of the homoallylic substrate isopentenyl (IPP) to its highly electrophilic allylic isomer, dimethylallyl diphosphate (DMAPP).</text>
</comment>
<evidence type="ECO:0000256" key="7">
    <source>
        <dbReference type="ARBA" id="ARBA00023211"/>
    </source>
</evidence>